<dbReference type="InterPro" id="IPR036388">
    <property type="entry name" value="WH-like_DNA-bd_sf"/>
</dbReference>
<dbReference type="GO" id="GO:0016987">
    <property type="term" value="F:sigma factor activity"/>
    <property type="evidence" value="ECO:0007669"/>
    <property type="project" value="UniProtKB-KW"/>
</dbReference>
<evidence type="ECO:0000256" key="5">
    <source>
        <dbReference type="ARBA" id="ARBA00023163"/>
    </source>
</evidence>
<dbReference type="SUPFAM" id="SSF88659">
    <property type="entry name" value="Sigma3 and sigma4 domains of RNA polymerase sigma factors"/>
    <property type="match status" value="1"/>
</dbReference>
<accession>A0A6J4JEQ6</accession>
<protein>
    <recommendedName>
        <fullName evidence="8">RNA polymerase sigma factor 70 region 4 type 2 domain-containing protein</fullName>
    </recommendedName>
</protein>
<dbReference type="GO" id="GO:0003677">
    <property type="term" value="F:DNA binding"/>
    <property type="evidence" value="ECO:0007669"/>
    <property type="project" value="UniProtKB-KW"/>
</dbReference>
<evidence type="ECO:0000259" key="8">
    <source>
        <dbReference type="Pfam" id="PF08281"/>
    </source>
</evidence>
<organism evidence="9">
    <name type="scientific">uncultured Mycobacteriales bacterium</name>
    <dbReference type="NCBI Taxonomy" id="581187"/>
    <lineage>
        <taxon>Bacteria</taxon>
        <taxon>Bacillati</taxon>
        <taxon>Actinomycetota</taxon>
        <taxon>Actinomycetes</taxon>
        <taxon>Mycobacteriales</taxon>
        <taxon>environmental samples</taxon>
    </lineage>
</organism>
<keyword evidence="4" id="KW-0238">DNA-binding</keyword>
<evidence type="ECO:0000256" key="3">
    <source>
        <dbReference type="ARBA" id="ARBA00023082"/>
    </source>
</evidence>
<feature type="region of interest" description="Disordered" evidence="6">
    <location>
        <begin position="578"/>
        <end position="602"/>
    </location>
</feature>
<dbReference type="EMBL" id="CADCTP010000302">
    <property type="protein sequence ID" value="CAA9276901.1"/>
    <property type="molecule type" value="Genomic_DNA"/>
</dbReference>
<keyword evidence="5" id="KW-0804">Transcription</keyword>
<name>A0A6J4JEQ6_9ACTN</name>
<keyword evidence="7" id="KW-0812">Transmembrane</keyword>
<evidence type="ECO:0000256" key="6">
    <source>
        <dbReference type="SAM" id="MobiDB-lite"/>
    </source>
</evidence>
<dbReference type="Gene3D" id="1.10.10.10">
    <property type="entry name" value="Winged helix-like DNA-binding domain superfamily/Winged helix DNA-binding domain"/>
    <property type="match status" value="1"/>
</dbReference>
<gene>
    <name evidence="9" type="ORF">AVDCRST_MAG41-3285</name>
</gene>
<keyword evidence="3" id="KW-0731">Sigma factor</keyword>
<dbReference type="AlphaFoldDB" id="A0A6J4JEQ6"/>
<dbReference type="InterPro" id="IPR013324">
    <property type="entry name" value="RNA_pol_sigma_r3/r4-like"/>
</dbReference>
<evidence type="ECO:0000256" key="7">
    <source>
        <dbReference type="SAM" id="Phobius"/>
    </source>
</evidence>
<dbReference type="GO" id="GO:0006352">
    <property type="term" value="P:DNA-templated transcription initiation"/>
    <property type="evidence" value="ECO:0007669"/>
    <property type="project" value="InterPro"/>
</dbReference>
<proteinExistence type="inferred from homology"/>
<keyword evidence="7" id="KW-0472">Membrane</keyword>
<evidence type="ECO:0000256" key="4">
    <source>
        <dbReference type="ARBA" id="ARBA00023125"/>
    </source>
</evidence>
<feature type="transmembrane region" description="Helical" evidence="7">
    <location>
        <begin position="200"/>
        <end position="218"/>
    </location>
</feature>
<evidence type="ECO:0000313" key="9">
    <source>
        <dbReference type="EMBL" id="CAA9276901.1"/>
    </source>
</evidence>
<sequence>MLSYDQQWNAPHQDLLRQAYLLAGEPGHAERLAERAMGAAQQRARRYGPDAALEHAKEELVRSFLADPGPPRAPEPAGPAPHPDVAAWQSLRRLPPRRRAVLVLRYDEGLTEEQAADRMGTSEQAVRADVDAAMLTLRTALPGGEDPWTRVTAALAAAGRGWSDYTQPAPARVAEVLAAPRPEPRAERPQPSRSTRLRPVALAGAAALLVLLAVAVVVPRLGDDAPPVTPAAAGVPVDGKVSARGSRLSVPTAPVAKGLLNWPPRGALAEDSKTVAAATSAWKAAVPAGEAPATGLTVLWAGKLDGRTSVLLQSLDAAARPRVAQVSGAAAGSLELTRAEPLHSGTSVLSLVAPTGPSGPVRVLVSPEGQVADGLLASDPMDGSDLTPTPVGTDGVSGVLPSPPGVPTCSRVVLLGLDPMNGGPVTGPPVLQSGIVRADLLAVMPMEVEVGTATLAATPDADPTTAWFADGARLAPKVAGKGTLTVAAFGPRVAARPLSATDQRSVSSRAYELRRGDRRWLGSVVDIDGKAVCSSVVPAGPPSTGPAGWVLRCPVPGGTAGVLHVVGTEGTTAIDVSLDPTPDPAGQRAFTGKAERDTQAQPNGSFATLQVVPTGFPCGAGTVRATGDGTSAAPVTLPLYRP</sequence>
<keyword evidence="7" id="KW-1133">Transmembrane helix</keyword>
<feature type="domain" description="RNA polymerase sigma factor 70 region 4 type 2" evidence="8">
    <location>
        <begin position="88"/>
        <end position="130"/>
    </location>
</feature>
<dbReference type="InterPro" id="IPR013249">
    <property type="entry name" value="RNA_pol_sigma70_r4_t2"/>
</dbReference>
<comment type="similarity">
    <text evidence="1">Belongs to the sigma-70 factor family. ECF subfamily.</text>
</comment>
<dbReference type="Pfam" id="PF08281">
    <property type="entry name" value="Sigma70_r4_2"/>
    <property type="match status" value="1"/>
</dbReference>
<evidence type="ECO:0000256" key="1">
    <source>
        <dbReference type="ARBA" id="ARBA00010641"/>
    </source>
</evidence>
<reference evidence="9" key="1">
    <citation type="submission" date="2020-02" db="EMBL/GenBank/DDBJ databases">
        <authorList>
            <person name="Meier V. D."/>
        </authorList>
    </citation>
    <scope>NUCLEOTIDE SEQUENCE</scope>
    <source>
        <strain evidence="9">AVDCRST_MAG41</strain>
    </source>
</reference>
<evidence type="ECO:0000256" key="2">
    <source>
        <dbReference type="ARBA" id="ARBA00023015"/>
    </source>
</evidence>
<keyword evidence="2" id="KW-0805">Transcription regulation</keyword>